<keyword evidence="5" id="KW-0479">Metal-binding</keyword>
<evidence type="ECO:0000256" key="2">
    <source>
        <dbReference type="ARBA" id="ARBA00005988"/>
    </source>
</evidence>
<keyword evidence="7" id="KW-0378">Hydrolase</keyword>
<feature type="region of interest" description="Disordered" evidence="11">
    <location>
        <begin position="360"/>
        <end position="402"/>
    </location>
</feature>
<dbReference type="PANTHER" id="PTHR11705">
    <property type="entry name" value="PROTEASE FAMILY M14 CARBOXYPEPTIDASE A,B"/>
    <property type="match status" value="1"/>
</dbReference>
<dbReference type="PROSITE" id="PS00132">
    <property type="entry name" value="CARBOXYPEPT_ZN_1"/>
    <property type="match status" value="1"/>
</dbReference>
<keyword evidence="4" id="KW-0645">Protease</keyword>
<dbReference type="InterPro" id="IPR057246">
    <property type="entry name" value="CARBOXYPEPT_ZN_1"/>
</dbReference>
<keyword evidence="6" id="KW-0732">Signal</keyword>
<evidence type="ECO:0000259" key="12">
    <source>
        <dbReference type="PROSITE" id="PS52035"/>
    </source>
</evidence>
<evidence type="ECO:0000256" key="1">
    <source>
        <dbReference type="ARBA" id="ARBA00001947"/>
    </source>
</evidence>
<feature type="region of interest" description="Disordered" evidence="11">
    <location>
        <begin position="475"/>
        <end position="495"/>
    </location>
</feature>
<dbReference type="PRINTS" id="PR00765">
    <property type="entry name" value="CRBOXYPTASEA"/>
</dbReference>
<keyword evidence="9" id="KW-0482">Metalloprotease</keyword>
<reference evidence="13" key="1">
    <citation type="submission" date="2020-11" db="EMBL/GenBank/DDBJ databases">
        <authorList>
            <person name="Tran Van P."/>
        </authorList>
    </citation>
    <scope>NUCLEOTIDE SEQUENCE</scope>
</reference>
<comment type="cofactor">
    <cofactor evidence="1">
        <name>Zn(2+)</name>
        <dbReference type="ChEBI" id="CHEBI:29105"/>
    </cofactor>
</comment>
<keyword evidence="3" id="KW-0121">Carboxypeptidase</keyword>
<feature type="compositionally biased region" description="Basic and acidic residues" evidence="11">
    <location>
        <begin position="1046"/>
        <end position="1055"/>
    </location>
</feature>
<feature type="non-terminal residue" evidence="13">
    <location>
        <position position="1"/>
    </location>
</feature>
<organism evidence="13">
    <name type="scientific">Cyprideis torosa</name>
    <dbReference type="NCBI Taxonomy" id="163714"/>
    <lineage>
        <taxon>Eukaryota</taxon>
        <taxon>Metazoa</taxon>
        <taxon>Ecdysozoa</taxon>
        <taxon>Arthropoda</taxon>
        <taxon>Crustacea</taxon>
        <taxon>Oligostraca</taxon>
        <taxon>Ostracoda</taxon>
        <taxon>Podocopa</taxon>
        <taxon>Podocopida</taxon>
        <taxon>Cytherocopina</taxon>
        <taxon>Cytheroidea</taxon>
        <taxon>Cytherideidae</taxon>
        <taxon>Cyprideis</taxon>
    </lineage>
</organism>
<sequence length="1380" mass="153921">FIPDVEEAIRAENPPQFRSGSSGFNYDAYHSFDTIRSQLIEWANTNWPIAGTNRNADVVLSDVATTLDNRPIMLIHLSTDKAMKKPAIFYDCGIHAREWISPAVCMYLIENMLEELNQPGAHTLDDMDFYFMPVLNPDGYVYSHTNDRLWRKNRNAGLVGIFSRPVIGSILRQIRRCRGVDLNRNFDFHWKEMGASGNPCSEIYAGPSGFSEIETRAFRDFFQRPDIKGRIKAYKAVHSYGQGVYAIWGYTRNLPSDYNDLAKMAEYFVEGVQSVNSQRRYRIGTSGRDLGVAAGGSDDWARQYGGVKYSYTLELPDTGRHGFLLPAQYIKPVGEETFQGVKRFTMKLYDTLYTRRIANQKNQPLVSTHGGGNSDESSSKESGEDSNQVEESPIQTTKLEENERSILENLSNVLRNQQLTKTTQGGDPKVELIPGILEKATSAAPTAEDSGKDTSEGEIVAEKVKEIQTNVKNPETIKDEDQMDVGKSPAQDTSVDVKSGMMEIEEPVIKEVFHDAEIQKSAMDVVALIGRSDDTRNDQNIPVESALEAVGESTTPASLVKSVGESSDLVEAVNNIVADVKEMVEVAVQDIADEVKREVEILDEAVESSVVVETVNDLVDEMKEATQIVPTEKDIEESRQETNEMVEMVMKDIAHDMTQEIKMLDEVMEQNDVIGSVKNIVDEIKEATQLVSTDQDVQETVSSVEPVLEKKVITVDEEPVEFPTEEASAVEIVNEQPANKVTGRSDMVKSAITGGKPQHPSSNSVVEFEALRQGLTSSAIEGNSEEGNKGDSGPTIINKDELYSPIQSENQNGVLQEESVKEVKEGSEPVNFPESVNEEKPLSEDPTENIDLRVVISKPNDPTENIDLRVVVSKPNGEDNQDEVTDESVKEVKEGSEPVNFPESVNEEKPLSEDPSENIDLRVVVSKPNGEDYQDQVTDESIKEVKEGSKPVNFPESVNEEKPLSEDPTENIDLRVVVSKPNGEDNQDEVTDESIKEVKEGSEPVNFPESVNEEKPLSEDPSENIDLRVVVSKPNGEDNQDQVADESIKEVKEGSEPVNFPESVNEEKPLSKDPTENIDLRVIVSKPNDDGNQDQVTDESIKEVKEGSEPVNFPESFNEKPLSEDPTENIDLRVIVSKLTDEDNQDQVTDESVKEVKEGSEPVNFPESVNEEKPLSEDPTENIDLRAPADPTLGGFYLKRLDKPDETLDEVEQVVQTAKEDMVKSETETFGQRPILDEALKEADNVPSGSNTEVIEEQLARSDVSYPMMLALNPSSVTPGSRFVMEDEMETKTTLDQFYSYSQEVTLPEDGNLEKIRLSLEVDPIVLPTESGFSETGLKDIEIFLNIKVRVKRPEEFSKGYLWKWTRLYFRRKVAFLKQA</sequence>
<dbReference type="CDD" id="cd03860">
    <property type="entry name" value="M14_CP_A-B_like"/>
    <property type="match status" value="1"/>
</dbReference>
<comment type="similarity">
    <text evidence="2 10">Belongs to the peptidase M14 family.</text>
</comment>
<feature type="active site" description="Proton donor/acceptor" evidence="10">
    <location>
        <position position="314"/>
    </location>
</feature>
<dbReference type="Gene3D" id="3.40.630.10">
    <property type="entry name" value="Zn peptidases"/>
    <property type="match status" value="1"/>
</dbReference>
<evidence type="ECO:0000256" key="9">
    <source>
        <dbReference type="ARBA" id="ARBA00023049"/>
    </source>
</evidence>
<feature type="compositionally biased region" description="Basic and acidic residues" evidence="11">
    <location>
        <begin position="1151"/>
        <end position="1160"/>
    </location>
</feature>
<evidence type="ECO:0000313" key="13">
    <source>
        <dbReference type="EMBL" id="CAD7222748.1"/>
    </source>
</evidence>
<evidence type="ECO:0000256" key="3">
    <source>
        <dbReference type="ARBA" id="ARBA00022645"/>
    </source>
</evidence>
<evidence type="ECO:0000256" key="7">
    <source>
        <dbReference type="ARBA" id="ARBA00022801"/>
    </source>
</evidence>
<feature type="compositionally biased region" description="Basic and acidic residues" evidence="11">
    <location>
        <begin position="818"/>
        <end position="827"/>
    </location>
</feature>
<feature type="region of interest" description="Disordered" evidence="11">
    <location>
        <begin position="778"/>
        <end position="1189"/>
    </location>
</feature>
<dbReference type="EMBL" id="OB660101">
    <property type="protein sequence ID" value="CAD7222748.1"/>
    <property type="molecule type" value="Genomic_DNA"/>
</dbReference>
<feature type="compositionally biased region" description="Polar residues" evidence="11">
    <location>
        <begin position="805"/>
        <end position="814"/>
    </location>
</feature>
<dbReference type="GO" id="GO:0004181">
    <property type="term" value="F:metallocarboxypeptidase activity"/>
    <property type="evidence" value="ECO:0007669"/>
    <property type="project" value="InterPro"/>
</dbReference>
<dbReference type="GO" id="GO:0005615">
    <property type="term" value="C:extracellular space"/>
    <property type="evidence" value="ECO:0007669"/>
    <property type="project" value="TreeGrafter"/>
</dbReference>
<feature type="compositionally biased region" description="Basic and acidic residues" evidence="11">
    <location>
        <begin position="993"/>
        <end position="1002"/>
    </location>
</feature>
<evidence type="ECO:0000256" key="4">
    <source>
        <dbReference type="ARBA" id="ARBA00022670"/>
    </source>
</evidence>
<evidence type="ECO:0000256" key="6">
    <source>
        <dbReference type="ARBA" id="ARBA00022729"/>
    </source>
</evidence>
<dbReference type="SUPFAM" id="SSF53187">
    <property type="entry name" value="Zn-dependent exopeptidases"/>
    <property type="match status" value="1"/>
</dbReference>
<dbReference type="SMART" id="SM00631">
    <property type="entry name" value="Zn_pept"/>
    <property type="match status" value="1"/>
</dbReference>
<dbReference type="PANTHER" id="PTHR11705:SF91">
    <property type="entry name" value="FI01817P-RELATED"/>
    <property type="match status" value="1"/>
</dbReference>
<dbReference type="GO" id="GO:0006508">
    <property type="term" value="P:proteolysis"/>
    <property type="evidence" value="ECO:0007669"/>
    <property type="project" value="UniProtKB-KW"/>
</dbReference>
<feature type="domain" description="Peptidase M14" evidence="12">
    <location>
        <begin position="28"/>
        <end position="348"/>
    </location>
</feature>
<dbReference type="PROSITE" id="PS52035">
    <property type="entry name" value="PEPTIDASE_M14"/>
    <property type="match status" value="1"/>
</dbReference>
<gene>
    <name evidence="13" type="ORF">CTOB1V02_LOCUS747</name>
</gene>
<feature type="compositionally biased region" description="Basic and acidic residues" evidence="11">
    <location>
        <begin position="1099"/>
        <end position="1108"/>
    </location>
</feature>
<dbReference type="Pfam" id="PF00246">
    <property type="entry name" value="Peptidase_M14"/>
    <property type="match status" value="1"/>
</dbReference>
<name>A0A7R8W5V6_9CRUS</name>
<keyword evidence="8" id="KW-0862">Zinc</keyword>
<feature type="compositionally biased region" description="Basic and acidic residues" evidence="11">
    <location>
        <begin position="1065"/>
        <end position="1079"/>
    </location>
</feature>
<dbReference type="FunFam" id="3.40.630.10:FF:000084">
    <property type="entry name" value="Carboxypeptidase B2"/>
    <property type="match status" value="1"/>
</dbReference>
<accession>A0A7R8W5V6</accession>
<dbReference type="InterPro" id="IPR000834">
    <property type="entry name" value="Peptidase_M14"/>
</dbReference>
<evidence type="ECO:0000256" key="11">
    <source>
        <dbReference type="SAM" id="MobiDB-lite"/>
    </source>
</evidence>
<protein>
    <recommendedName>
        <fullName evidence="12">Peptidase M14 domain-containing protein</fullName>
    </recommendedName>
</protein>
<evidence type="ECO:0000256" key="5">
    <source>
        <dbReference type="ARBA" id="ARBA00022723"/>
    </source>
</evidence>
<evidence type="ECO:0000256" key="10">
    <source>
        <dbReference type="PROSITE-ProRule" id="PRU01379"/>
    </source>
</evidence>
<feature type="compositionally biased region" description="Basic and acidic residues" evidence="11">
    <location>
        <begin position="887"/>
        <end position="896"/>
    </location>
</feature>
<evidence type="ECO:0000256" key="8">
    <source>
        <dbReference type="ARBA" id="ARBA00022833"/>
    </source>
</evidence>
<feature type="compositionally biased region" description="Basic and acidic residues" evidence="11">
    <location>
        <begin position="940"/>
        <end position="949"/>
    </location>
</feature>
<proteinExistence type="inferred from homology"/>
<dbReference type="OrthoDB" id="3626597at2759"/>
<dbReference type="GO" id="GO:0008270">
    <property type="term" value="F:zinc ion binding"/>
    <property type="evidence" value="ECO:0007669"/>
    <property type="project" value="InterPro"/>
</dbReference>